<dbReference type="Proteomes" id="UP001560573">
    <property type="component" value="Unassembled WGS sequence"/>
</dbReference>
<keyword evidence="2" id="KW-1185">Reference proteome</keyword>
<sequence>MQTHPLGKLNYQTVELEFDSQPVYCIVMKEMTCELDVSCDIEQLTPTGGYHLIIVTTTGTFEDTIFKDEEWESVYADNEFEDDEDEFDEDEKPDDYEKLIQLIGAKIEAAQITM</sequence>
<evidence type="ECO:0000313" key="1">
    <source>
        <dbReference type="EMBL" id="MEX6689766.1"/>
    </source>
</evidence>
<accession>A0ABV3ZIP8</accession>
<protein>
    <recommendedName>
        <fullName evidence="3">DUF1292 domain-containing protein</fullName>
    </recommendedName>
</protein>
<reference evidence="1 2" key="1">
    <citation type="submission" date="2023-07" db="EMBL/GenBank/DDBJ databases">
        <authorList>
            <person name="Lian W.-H."/>
        </authorList>
    </citation>
    <scope>NUCLEOTIDE SEQUENCE [LARGE SCALE GENOMIC DNA]</scope>
    <source>
        <strain evidence="1 2">SYSU DXS3180</strain>
    </source>
</reference>
<evidence type="ECO:0008006" key="3">
    <source>
        <dbReference type="Google" id="ProtNLM"/>
    </source>
</evidence>
<organism evidence="1 2">
    <name type="scientific">Danxiaibacter flavus</name>
    <dbReference type="NCBI Taxonomy" id="3049108"/>
    <lineage>
        <taxon>Bacteria</taxon>
        <taxon>Pseudomonadati</taxon>
        <taxon>Bacteroidota</taxon>
        <taxon>Chitinophagia</taxon>
        <taxon>Chitinophagales</taxon>
        <taxon>Chitinophagaceae</taxon>
        <taxon>Danxiaibacter</taxon>
    </lineage>
</organism>
<comment type="caution">
    <text evidence="1">The sequence shown here is derived from an EMBL/GenBank/DDBJ whole genome shotgun (WGS) entry which is preliminary data.</text>
</comment>
<dbReference type="EMBL" id="JAULBC010000007">
    <property type="protein sequence ID" value="MEX6689766.1"/>
    <property type="molecule type" value="Genomic_DNA"/>
</dbReference>
<dbReference type="RefSeq" id="WP_369331174.1">
    <property type="nucleotide sequence ID" value="NZ_JAULBC010000007.1"/>
</dbReference>
<proteinExistence type="predicted"/>
<name>A0ABV3ZIP8_9BACT</name>
<gene>
    <name evidence="1" type="ORF">QTN47_19830</name>
</gene>
<evidence type="ECO:0000313" key="2">
    <source>
        <dbReference type="Proteomes" id="UP001560573"/>
    </source>
</evidence>